<dbReference type="Proteomes" id="UP000180166">
    <property type="component" value="Chromosome"/>
</dbReference>
<evidence type="ECO:0000256" key="1">
    <source>
        <dbReference type="SAM" id="MobiDB-lite"/>
    </source>
</evidence>
<dbReference type="Pfam" id="PF19040">
    <property type="entry name" value="SGNH"/>
    <property type="match status" value="1"/>
</dbReference>
<dbReference type="Pfam" id="PF01757">
    <property type="entry name" value="Acyl_transf_3"/>
    <property type="match status" value="1"/>
</dbReference>
<proteinExistence type="predicted"/>
<evidence type="ECO:0000313" key="5">
    <source>
        <dbReference type="EMBL" id="APB00518.1"/>
    </source>
</evidence>
<keyword evidence="2" id="KW-0812">Transmembrane</keyword>
<accession>A0ABC8B1H3</accession>
<feature type="transmembrane region" description="Helical" evidence="2">
    <location>
        <begin position="171"/>
        <end position="190"/>
    </location>
</feature>
<dbReference type="PANTHER" id="PTHR23028:SF53">
    <property type="entry name" value="ACYL_TRANSF_3 DOMAIN-CONTAINING PROTEIN"/>
    <property type="match status" value="1"/>
</dbReference>
<sequence length="729" mass="78782">MAAAMSISSTDHPTAPESDRQDAPATPARPGAYRLDLDGLRGVAIALVVAFHIWAGRVSGGVDVFLVLSGFFFTGMLVRRADGGPVGVPATLRRTLRRLLPAMIVVLAAVVVATVALLPHTRWSDIAGQTLASLFYYQNWYLALSWSDYLAADPSVSPLQHLWSMSVQGQMYLVLLLVIATAAWALRRAVAAGAWKPAAQWPPLRRAGQHGVLRIGLAAIFGALAVASFWYATEGVATQQGWNYYDTFARAWEPLAGALLAIAAPYIRLPGPTRELFAWAGIAAIACCGWVVDGVLVFPGPAALIPVLATVALILAGAGRDTADQPLVNRALASGPMVGLGGFAYALYLWHWPILIFYLGETHQRRAGAIGGLAIILVSLLLAWLTHHLVEEPLRLRSKPAPGSETKPHSGIRARSRLLAGIAVSTVGVLLLGSTLTWQWTMGARAHAVGELDPAKYPGAAALTDHALVPRAPMRPTTEEAPADIAYPTRDGCISDFDTRAVITCTYGDHDARRTLAVVGNSHAEHWIPALQILGEQYHFRVVVYLKMGCPLTVAEEPLYKGQQNPDCRDWSAEVIDRLGVEHPDFVFTTATRPSDNGGDETPQDYVDVWSALSDRGLRVIGIRDTPWLRRNGIRYRAIDCLAGGGDRLSCGLPRSEALSTENPAEAPAAAFPDMRLIDLNDAVCEPTSCAVVEGNILIYHDEHHLTASYSRSLAPELGRQLQPILDWW</sequence>
<feature type="domain" description="Acyltransferase 3" evidence="3">
    <location>
        <begin position="36"/>
        <end position="386"/>
    </location>
</feature>
<dbReference type="InterPro" id="IPR050879">
    <property type="entry name" value="Acyltransferase_3"/>
</dbReference>
<feature type="transmembrane region" description="Helical" evidence="2">
    <location>
        <begin position="61"/>
        <end position="78"/>
    </location>
</feature>
<keyword evidence="2" id="KW-1133">Transmembrane helix</keyword>
<keyword evidence="2" id="KW-0472">Membrane</keyword>
<feature type="transmembrane region" description="Helical" evidence="2">
    <location>
        <begin position="276"/>
        <end position="292"/>
    </location>
</feature>
<dbReference type="EMBL" id="CP017839">
    <property type="protein sequence ID" value="APB00518.1"/>
    <property type="molecule type" value="Genomic_DNA"/>
</dbReference>
<dbReference type="KEGG" id="nsr:NS506_06482"/>
<dbReference type="AlphaFoldDB" id="A0ABC8B1H3"/>
<dbReference type="InterPro" id="IPR043968">
    <property type="entry name" value="SGNH"/>
</dbReference>
<feature type="transmembrane region" description="Helical" evidence="2">
    <location>
        <begin position="418"/>
        <end position="440"/>
    </location>
</feature>
<evidence type="ECO:0000259" key="3">
    <source>
        <dbReference type="Pfam" id="PF01757"/>
    </source>
</evidence>
<dbReference type="PANTHER" id="PTHR23028">
    <property type="entry name" value="ACETYLTRANSFERASE"/>
    <property type="match status" value="1"/>
</dbReference>
<evidence type="ECO:0000259" key="4">
    <source>
        <dbReference type="Pfam" id="PF19040"/>
    </source>
</evidence>
<feature type="transmembrane region" description="Helical" evidence="2">
    <location>
        <begin position="331"/>
        <end position="350"/>
    </location>
</feature>
<protein>
    <recommendedName>
        <fullName evidence="7">Acyltransferase</fullName>
    </recommendedName>
</protein>
<feature type="transmembrane region" description="Helical" evidence="2">
    <location>
        <begin position="99"/>
        <end position="118"/>
    </location>
</feature>
<feature type="transmembrane region" description="Helical" evidence="2">
    <location>
        <begin position="211"/>
        <end position="231"/>
    </location>
</feature>
<feature type="transmembrane region" description="Helical" evidence="2">
    <location>
        <begin position="298"/>
        <end position="319"/>
    </location>
</feature>
<feature type="region of interest" description="Disordered" evidence="1">
    <location>
        <begin position="1"/>
        <end position="28"/>
    </location>
</feature>
<dbReference type="InterPro" id="IPR002656">
    <property type="entry name" value="Acyl_transf_3_dom"/>
</dbReference>
<name>A0ABC8B1H3_9NOCA</name>
<evidence type="ECO:0000313" key="6">
    <source>
        <dbReference type="Proteomes" id="UP000180166"/>
    </source>
</evidence>
<organism evidence="5 6">
    <name type="scientific">Nocardia seriolae</name>
    <dbReference type="NCBI Taxonomy" id="37332"/>
    <lineage>
        <taxon>Bacteria</taxon>
        <taxon>Bacillati</taxon>
        <taxon>Actinomycetota</taxon>
        <taxon>Actinomycetes</taxon>
        <taxon>Mycobacteriales</taxon>
        <taxon>Nocardiaceae</taxon>
        <taxon>Nocardia</taxon>
    </lineage>
</organism>
<feature type="transmembrane region" description="Helical" evidence="2">
    <location>
        <begin position="39"/>
        <end position="55"/>
    </location>
</feature>
<reference evidence="5 6" key="1">
    <citation type="submission" date="2016-10" db="EMBL/GenBank/DDBJ databases">
        <title>Genome sequence of Nocardia seriolae strain EM150506, isolated from Anguila japonica.</title>
        <authorList>
            <person name="Han H.-J."/>
        </authorList>
    </citation>
    <scope>NUCLEOTIDE SEQUENCE [LARGE SCALE GENOMIC DNA]</scope>
    <source>
        <strain evidence="5 6">EM150506</strain>
    </source>
</reference>
<gene>
    <name evidence="5" type="ORF">NS506_06482</name>
</gene>
<feature type="domain" description="SGNH" evidence="4">
    <location>
        <begin position="502"/>
        <end position="718"/>
    </location>
</feature>
<evidence type="ECO:0000256" key="2">
    <source>
        <dbReference type="SAM" id="Phobius"/>
    </source>
</evidence>
<feature type="transmembrane region" description="Helical" evidence="2">
    <location>
        <begin position="251"/>
        <end position="269"/>
    </location>
</feature>
<feature type="compositionally biased region" description="Polar residues" evidence="1">
    <location>
        <begin position="1"/>
        <end position="12"/>
    </location>
</feature>
<evidence type="ECO:0008006" key="7">
    <source>
        <dbReference type="Google" id="ProtNLM"/>
    </source>
</evidence>
<feature type="transmembrane region" description="Helical" evidence="2">
    <location>
        <begin position="370"/>
        <end position="390"/>
    </location>
</feature>